<protein>
    <submittedName>
        <fullName evidence="1">Uncharacterized protein</fullName>
    </submittedName>
</protein>
<keyword evidence="1" id="KW-0614">Plasmid</keyword>
<dbReference type="AlphaFoldDB" id="A0A343VRK1"/>
<evidence type="ECO:0000313" key="1">
    <source>
        <dbReference type="EMBL" id="AVN58525.1"/>
    </source>
</evidence>
<sequence length="83" mass="9286">MSQDHVVVKPMIGRDQVRQYAQENGYEFSTPYGLDTFSRSDGRKVEVDYVRGGKRILGIWGNNDLVRGANREAALAALRGDDV</sequence>
<dbReference type="EMBL" id="MF600313">
    <property type="protein sequence ID" value="AVN58525.1"/>
    <property type="molecule type" value="Genomic_DNA"/>
</dbReference>
<geneLocation type="plasmid" evidence="1">
    <name>pCBMA213_1</name>
</geneLocation>
<dbReference type="RefSeq" id="WP_155921962.1">
    <property type="nucleotide sequence ID" value="NZ_MZMR01000001.1"/>
</dbReference>
<proteinExistence type="predicted"/>
<accession>A0A343VRK1</accession>
<organism evidence="1">
    <name type="scientific">Mycolicibacterium sp. CBMA 213</name>
    <dbReference type="NCBI Taxonomy" id="1968788"/>
    <lineage>
        <taxon>Bacteria</taxon>
        <taxon>Bacillati</taxon>
        <taxon>Actinomycetota</taxon>
        <taxon>Actinomycetes</taxon>
        <taxon>Mycobacteriales</taxon>
        <taxon>Mycobacteriaceae</taxon>
        <taxon>Mycolicibacterium</taxon>
    </lineage>
</organism>
<gene>
    <name evidence="1" type="ORF">B5P44_p00230</name>
</gene>
<reference evidence="1" key="1">
    <citation type="journal article" date="2018" name="Front. Microbiol.">
        <title>Beyond the Limits: tRNA Array Units in Mycobacterium Genomes.</title>
        <authorList>
            <person name="Morgado S.M."/>
            <person name="Vicente A.C."/>
        </authorList>
    </citation>
    <scope>NUCLEOTIDE SEQUENCE</scope>
    <source>
        <strain evidence="1">CBMA 213</strain>
        <plasmid evidence="1">pCBMA213_1</plasmid>
    </source>
</reference>
<name>A0A343VRK1_9MYCO</name>